<feature type="coiled-coil region" evidence="1">
    <location>
        <begin position="1100"/>
        <end position="1209"/>
    </location>
</feature>
<feature type="domain" description="Tape measure protein N-terminal" evidence="2">
    <location>
        <begin position="269"/>
        <end position="459"/>
    </location>
</feature>
<gene>
    <name evidence="3" type="ORF">A7P85_08555</name>
</gene>
<feature type="coiled-coil region" evidence="1">
    <location>
        <begin position="602"/>
        <end position="658"/>
    </location>
</feature>
<dbReference type="EMBL" id="LXSF01000012">
    <property type="protein sequence ID" value="OAM15225.1"/>
    <property type="molecule type" value="Genomic_DNA"/>
</dbReference>
<name>A0A1A9R996_EIKCO</name>
<dbReference type="RefSeq" id="WP_064104653.1">
    <property type="nucleotide sequence ID" value="NZ_LXSF01000012.1"/>
</dbReference>
<dbReference type="PANTHER" id="PTHR23159:SF31">
    <property type="entry name" value="CENTROSOME-ASSOCIATED PROTEIN CEP250 ISOFORM X1"/>
    <property type="match status" value="1"/>
</dbReference>
<proteinExistence type="predicted"/>
<reference evidence="4" key="1">
    <citation type="submission" date="2016-05" db="EMBL/GenBank/DDBJ databases">
        <title>Draft genome of Corynebacterium afermentans subsp. afermentans LCDC 88199T.</title>
        <authorList>
            <person name="Bernier A.-M."/>
            <person name="Bernard K."/>
        </authorList>
    </citation>
    <scope>NUCLEOTIDE SEQUENCE [LARGE SCALE GENOMIC DNA]</scope>
    <source>
        <strain evidence="4">NML01-0328</strain>
    </source>
</reference>
<dbReference type="Pfam" id="PF20155">
    <property type="entry name" value="TMP_3"/>
    <property type="match status" value="1"/>
</dbReference>
<dbReference type="NCBIfam" id="TIGR02675">
    <property type="entry name" value="tape_meas_nterm"/>
    <property type="match status" value="1"/>
</dbReference>
<comment type="caution">
    <text evidence="3">The sequence shown here is derived from an EMBL/GenBank/DDBJ whole genome shotgun (WGS) entry which is preliminary data.</text>
</comment>
<protein>
    <recommendedName>
        <fullName evidence="2">Tape measure protein N-terminal domain-containing protein</fullName>
    </recommendedName>
</protein>
<feature type="coiled-coil region" evidence="1">
    <location>
        <begin position="95"/>
        <end position="171"/>
    </location>
</feature>
<evidence type="ECO:0000256" key="1">
    <source>
        <dbReference type="SAM" id="Coils"/>
    </source>
</evidence>
<sequence>MAKQIEAGLKIKAGVEGAETLRQLADEIEAMGGDTAQLREQSKSLGEAWQRVAAQQALIARFRELKTESRGLADELAATQANINTLAQRMQADPSAALRRQFDAATQKAARLKDKQSELQQSLQRVRNEMRAAELPTSNLHQEQARLGEAAKAAEAKLHGLTVEAQRLKSTAAARVRLGLDVDDRVRREITATTAAYRTLRSSGTLTKQQLARATELYKARLRELKAELDGVPGKMSPIASSLKGLGTAGLAAAGVGGGLYAVKEGVQAILDKTQEFQQIRKRLDYAFGGAEEGGKQLDFVRGVVERLGLDMVSAANGYAQLAAATKDLNISHAQTQQIFSGVANAVAAMNLSADEANGVFLALSQIAGKGKVSMEELRGQLGERLSPAMAIAAKSMGVTTAELEKMVESGISAEEFLPKFGAALEQAFAADAARNVETLNGQINLLKNRFAELLNGFGEGGVAEAAIAVLQDVGEMLDWLEERINGMDATVSGGLKDTFVSAYDAIKEGAVAVYDLLDNVLDVINSIGGGISTLAGNSAEDFDFIKGLINSINIALGTLRDGISAIGIGIDLMAGAAIQGAALISEALSKITTGDVSEQYKRAAEEMTAAAEKHYAAAEQAAMEFESKTAEAIRKGAETEQDRYQRLEQEARAAYQSAADAAIKAAEDARSAQDKANAAIGTAAEQMATKQAQEANRAAGAAAAAAQKAEDEWLKAFVNIGGETEVAAKITAPLRDAGLAAQTTAQDVGQVSKALADAKGAASGLGLDLRAAMSEPTPAMQSMLGNLDKLRGGWQEMQESGINAASLVRQAMSGMLKTAANEADLQAVKQQFARLGQEGRLSMQEVEQGIIDADLRLQEIKGTVDPVTAAFKRLGIQTKESLTLAARNMQSAFETAKASGQASTETLNNAFKRAADAALASGDAQMAAWVRSNAALYGYRLEMDNTGKTSLQLAQTVESSANRQTSAINRSAAAAKQQSEAMSSTAQAAQQASGGLKTYKAVTFDILSANLHTAESAQKLRDALKEVRGAAIQPFAGANAAWRQRIAMIKDYEQSLRGAKAMTEQLNAKVEAGTVTLEDLSVATGHAAGEFAKLDNTTLSGLNSAIDKARDKIQALQDEAASTRAALEAELAELSGDTSKKAELEQENKLRELNLKLAEAERAQNSKAVAEYRQAVELQERLYQAKQQQAEVERIRKAEEAAAKEEAKAAPAAPVQQQVLQIGEARVSLDGTQEAARQLADALRGRDDVLVDKAIKTLLQQLQDEIKRSQ</sequence>
<evidence type="ECO:0000259" key="2">
    <source>
        <dbReference type="Pfam" id="PF20155"/>
    </source>
</evidence>
<organism evidence="3 4">
    <name type="scientific">Eikenella corrodens</name>
    <dbReference type="NCBI Taxonomy" id="539"/>
    <lineage>
        <taxon>Bacteria</taxon>
        <taxon>Pseudomonadati</taxon>
        <taxon>Pseudomonadota</taxon>
        <taxon>Betaproteobacteria</taxon>
        <taxon>Neisseriales</taxon>
        <taxon>Neisseriaceae</taxon>
        <taxon>Eikenella</taxon>
    </lineage>
</organism>
<accession>A0A1A9R996</accession>
<dbReference type="Proteomes" id="UP000078003">
    <property type="component" value="Unassembled WGS sequence"/>
</dbReference>
<dbReference type="PANTHER" id="PTHR23159">
    <property type="entry name" value="CENTROSOMAL PROTEIN 2"/>
    <property type="match status" value="1"/>
</dbReference>
<dbReference type="InterPro" id="IPR013491">
    <property type="entry name" value="Tape_meas_N"/>
</dbReference>
<evidence type="ECO:0000313" key="4">
    <source>
        <dbReference type="Proteomes" id="UP000078003"/>
    </source>
</evidence>
<keyword evidence="1" id="KW-0175">Coiled coil</keyword>
<evidence type="ECO:0000313" key="3">
    <source>
        <dbReference type="EMBL" id="OAM15225.1"/>
    </source>
</evidence>
<dbReference type="AlphaFoldDB" id="A0A1A9R996"/>